<dbReference type="PROSITE" id="PS50109">
    <property type="entry name" value="HIS_KIN"/>
    <property type="match status" value="1"/>
</dbReference>
<evidence type="ECO:0000256" key="13">
    <source>
        <dbReference type="ARBA" id="ARBA00022840"/>
    </source>
</evidence>
<dbReference type="SUPFAM" id="SSF55874">
    <property type="entry name" value="ATPase domain of HSP90 chaperone/DNA topoisomerase II/histidine kinase"/>
    <property type="match status" value="1"/>
</dbReference>
<evidence type="ECO:0000256" key="15">
    <source>
        <dbReference type="ARBA" id="ARBA00022912"/>
    </source>
</evidence>
<dbReference type="PRINTS" id="PR00344">
    <property type="entry name" value="BCTRLSENSOR"/>
</dbReference>
<keyword evidence="19" id="KW-0843">Virulence</keyword>
<dbReference type="PANTHER" id="PTHR44936">
    <property type="entry name" value="SENSOR PROTEIN CREC"/>
    <property type="match status" value="1"/>
</dbReference>
<evidence type="ECO:0000259" key="26">
    <source>
        <dbReference type="PROSITE" id="PS50885"/>
    </source>
</evidence>
<evidence type="ECO:0000256" key="14">
    <source>
        <dbReference type="ARBA" id="ARBA00022842"/>
    </source>
</evidence>
<keyword evidence="13" id="KW-0067">ATP-binding</keyword>
<feature type="region of interest" description="Disordered" evidence="23">
    <location>
        <begin position="421"/>
        <end position="444"/>
    </location>
</feature>
<protein>
    <recommendedName>
        <fullName evidence="21">Signal transduction histidine-protein kinase/phosphatase MprB</fullName>
        <ecNumber evidence="5">2.7.13.3</ecNumber>
    </recommendedName>
    <alternativeName>
        <fullName evidence="22">Mycobacterial persistence regulator B</fullName>
    </alternativeName>
</protein>
<keyword evidence="17" id="KW-0902">Two-component regulatory system</keyword>
<keyword evidence="16 24" id="KW-1133">Transmembrane helix</keyword>
<gene>
    <name evidence="27" type="ORF">DFJ69_4678</name>
</gene>
<keyword evidence="24" id="KW-0472">Membrane</keyword>
<dbReference type="CDD" id="cd00082">
    <property type="entry name" value="HisKA"/>
    <property type="match status" value="1"/>
</dbReference>
<evidence type="ECO:0000256" key="2">
    <source>
        <dbReference type="ARBA" id="ARBA00001936"/>
    </source>
</evidence>
<keyword evidence="28" id="KW-1185">Reference proteome</keyword>
<evidence type="ECO:0000313" key="28">
    <source>
        <dbReference type="Proteomes" id="UP000256661"/>
    </source>
</evidence>
<dbReference type="RefSeq" id="WP_116024521.1">
    <property type="nucleotide sequence ID" value="NZ_QTTT01000001.1"/>
</dbReference>
<comment type="caution">
    <text evidence="27">The sequence shown here is derived from an EMBL/GenBank/DDBJ whole genome shotgun (WGS) entry which is preliminary data.</text>
</comment>
<dbReference type="AlphaFoldDB" id="A0A3D9T5X9"/>
<evidence type="ECO:0000256" key="6">
    <source>
        <dbReference type="ARBA" id="ARBA00022475"/>
    </source>
</evidence>
<dbReference type="SUPFAM" id="SSF47384">
    <property type="entry name" value="Homodimeric domain of signal transducing histidine kinase"/>
    <property type="match status" value="1"/>
</dbReference>
<sequence>MRRALGLVALAVTAMVALAFLIPLAFTVREITRDRALGAAEREAASMGPLLSLSAEPAGVERAMAATDAGADGRMAVHLPGGTVLGTGRAREEEVARAFRRGRFASIGVPGGRVVLQPVALPEGGVAVVEVFLPGGELDRGVRKAWLAMAAVGAVLVAGSVVAADRMGTRVVRATQRLADAAGALGDGDLSVRIEPEGPPELVEAGLAFNAMADRVTQLLAAEREMAADLSHRLRTPLAALRLNAEALDTGPVGDQTREAVDRLEREVDQIIRAARRPAGRGSCDAARVLRDRVAFWSALAEDEGRSCELIGAGREAPAPLPAGELEAAVDALLGNVFRHTAEGTGFAVTLHVGEGVTGILVADAGPGIADPDTALERGRSGRGSTGLGLDIARRAAESTGGHLRIHRSALGGAQVQMWLRTGERAPARRARRSRRRARPRQRA</sequence>
<dbReference type="InterPro" id="IPR005467">
    <property type="entry name" value="His_kinase_dom"/>
</dbReference>
<keyword evidence="10" id="KW-0547">Nucleotide-binding</keyword>
<evidence type="ECO:0000259" key="25">
    <source>
        <dbReference type="PROSITE" id="PS50109"/>
    </source>
</evidence>
<dbReference type="SMART" id="SM00388">
    <property type="entry name" value="HisKA"/>
    <property type="match status" value="1"/>
</dbReference>
<dbReference type="GO" id="GO:0000155">
    <property type="term" value="F:phosphorelay sensor kinase activity"/>
    <property type="evidence" value="ECO:0007669"/>
    <property type="project" value="InterPro"/>
</dbReference>
<keyword evidence="12" id="KW-0378">Hydrolase</keyword>
<dbReference type="InterPro" id="IPR004358">
    <property type="entry name" value="Sig_transdc_His_kin-like_C"/>
</dbReference>
<evidence type="ECO:0000256" key="19">
    <source>
        <dbReference type="ARBA" id="ARBA00023026"/>
    </source>
</evidence>
<dbReference type="Gene3D" id="1.10.287.130">
    <property type="match status" value="1"/>
</dbReference>
<keyword evidence="14" id="KW-0460">Magnesium</keyword>
<keyword evidence="20" id="KW-0464">Manganese</keyword>
<dbReference type="GO" id="GO:0005886">
    <property type="term" value="C:plasma membrane"/>
    <property type="evidence" value="ECO:0007669"/>
    <property type="project" value="UniProtKB-SubCell"/>
</dbReference>
<evidence type="ECO:0000256" key="3">
    <source>
        <dbReference type="ARBA" id="ARBA00001946"/>
    </source>
</evidence>
<dbReference type="Pfam" id="PF00512">
    <property type="entry name" value="HisKA"/>
    <property type="match status" value="1"/>
</dbReference>
<keyword evidence="7" id="KW-0597">Phosphoprotein</keyword>
<evidence type="ECO:0000256" key="17">
    <source>
        <dbReference type="ARBA" id="ARBA00023012"/>
    </source>
</evidence>
<dbReference type="InterPro" id="IPR003594">
    <property type="entry name" value="HATPase_dom"/>
</dbReference>
<dbReference type="OrthoDB" id="3206505at2"/>
<evidence type="ECO:0000256" key="7">
    <source>
        <dbReference type="ARBA" id="ARBA00022553"/>
    </source>
</evidence>
<feature type="domain" description="Histidine kinase" evidence="25">
    <location>
        <begin position="229"/>
        <end position="424"/>
    </location>
</feature>
<feature type="compositionally biased region" description="Basic residues" evidence="23">
    <location>
        <begin position="428"/>
        <end position="444"/>
    </location>
</feature>
<dbReference type="InterPro" id="IPR036097">
    <property type="entry name" value="HisK_dim/P_sf"/>
</dbReference>
<evidence type="ECO:0000256" key="22">
    <source>
        <dbReference type="ARBA" id="ARBA00041776"/>
    </source>
</evidence>
<dbReference type="GO" id="GO:0004721">
    <property type="term" value="F:phosphoprotein phosphatase activity"/>
    <property type="evidence" value="ECO:0007669"/>
    <property type="project" value="UniProtKB-KW"/>
</dbReference>
<name>A0A3D9T5X9_9ACTN</name>
<keyword evidence="15" id="KW-0904">Protein phosphatase</keyword>
<evidence type="ECO:0000256" key="24">
    <source>
        <dbReference type="SAM" id="Phobius"/>
    </source>
</evidence>
<feature type="domain" description="HAMP" evidence="26">
    <location>
        <begin position="169"/>
        <end position="221"/>
    </location>
</feature>
<keyword evidence="11 27" id="KW-0418">Kinase</keyword>
<dbReference type="EMBL" id="QTTT01000001">
    <property type="protein sequence ID" value="REE99171.1"/>
    <property type="molecule type" value="Genomic_DNA"/>
</dbReference>
<reference evidence="27 28" key="1">
    <citation type="submission" date="2018-08" db="EMBL/GenBank/DDBJ databases">
        <title>Sequencing the genomes of 1000 actinobacteria strains.</title>
        <authorList>
            <person name="Klenk H.-P."/>
        </authorList>
    </citation>
    <scope>NUCLEOTIDE SEQUENCE [LARGE SCALE GENOMIC DNA]</scope>
    <source>
        <strain evidence="27 28">DSM 43927</strain>
    </source>
</reference>
<evidence type="ECO:0000256" key="10">
    <source>
        <dbReference type="ARBA" id="ARBA00022741"/>
    </source>
</evidence>
<dbReference type="Gene3D" id="3.30.565.10">
    <property type="entry name" value="Histidine kinase-like ATPase, C-terminal domain"/>
    <property type="match status" value="1"/>
</dbReference>
<dbReference type="SMART" id="SM00304">
    <property type="entry name" value="HAMP"/>
    <property type="match status" value="1"/>
</dbReference>
<evidence type="ECO:0000256" key="9">
    <source>
        <dbReference type="ARBA" id="ARBA00022692"/>
    </source>
</evidence>
<comment type="cofactor">
    <cofactor evidence="3">
        <name>Mg(2+)</name>
        <dbReference type="ChEBI" id="CHEBI:18420"/>
    </cofactor>
</comment>
<dbReference type="PROSITE" id="PS50885">
    <property type="entry name" value="HAMP"/>
    <property type="match status" value="1"/>
</dbReference>
<keyword evidence="9 24" id="KW-0812">Transmembrane</keyword>
<keyword evidence="8" id="KW-0808">Transferase</keyword>
<evidence type="ECO:0000313" key="27">
    <source>
        <dbReference type="EMBL" id="REE99171.1"/>
    </source>
</evidence>
<dbReference type="InterPro" id="IPR050980">
    <property type="entry name" value="2C_sensor_his_kinase"/>
</dbReference>
<comment type="cofactor">
    <cofactor evidence="2">
        <name>Mn(2+)</name>
        <dbReference type="ChEBI" id="CHEBI:29035"/>
    </cofactor>
</comment>
<evidence type="ECO:0000256" key="5">
    <source>
        <dbReference type="ARBA" id="ARBA00012438"/>
    </source>
</evidence>
<evidence type="ECO:0000256" key="21">
    <source>
        <dbReference type="ARBA" id="ARBA00040454"/>
    </source>
</evidence>
<feature type="transmembrane region" description="Helical" evidence="24">
    <location>
        <begin position="145"/>
        <end position="164"/>
    </location>
</feature>
<evidence type="ECO:0000256" key="23">
    <source>
        <dbReference type="SAM" id="MobiDB-lite"/>
    </source>
</evidence>
<accession>A0A3D9T5X9</accession>
<evidence type="ECO:0000256" key="4">
    <source>
        <dbReference type="ARBA" id="ARBA00004651"/>
    </source>
</evidence>
<dbReference type="Pfam" id="PF00672">
    <property type="entry name" value="HAMP"/>
    <property type="match status" value="1"/>
</dbReference>
<evidence type="ECO:0000256" key="1">
    <source>
        <dbReference type="ARBA" id="ARBA00000085"/>
    </source>
</evidence>
<dbReference type="PANTHER" id="PTHR44936:SF9">
    <property type="entry name" value="SENSOR PROTEIN CREC"/>
    <property type="match status" value="1"/>
</dbReference>
<comment type="catalytic activity">
    <reaction evidence="1">
        <text>ATP + protein L-histidine = ADP + protein N-phospho-L-histidine.</text>
        <dbReference type="EC" id="2.7.13.3"/>
    </reaction>
</comment>
<dbReference type="Pfam" id="PF02518">
    <property type="entry name" value="HATPase_c"/>
    <property type="match status" value="1"/>
</dbReference>
<dbReference type="Proteomes" id="UP000256661">
    <property type="component" value="Unassembled WGS sequence"/>
</dbReference>
<organism evidence="27 28">
    <name type="scientific">Thermomonospora umbrina</name>
    <dbReference type="NCBI Taxonomy" id="111806"/>
    <lineage>
        <taxon>Bacteria</taxon>
        <taxon>Bacillati</taxon>
        <taxon>Actinomycetota</taxon>
        <taxon>Actinomycetes</taxon>
        <taxon>Streptosporangiales</taxon>
        <taxon>Thermomonosporaceae</taxon>
        <taxon>Thermomonospora</taxon>
    </lineage>
</organism>
<dbReference type="CDD" id="cd06225">
    <property type="entry name" value="HAMP"/>
    <property type="match status" value="1"/>
</dbReference>
<comment type="subcellular location">
    <subcellularLocation>
        <location evidence="4">Cell membrane</location>
        <topology evidence="4">Multi-pass membrane protein</topology>
    </subcellularLocation>
</comment>
<evidence type="ECO:0000256" key="18">
    <source>
        <dbReference type="ARBA" id="ARBA00023016"/>
    </source>
</evidence>
<evidence type="ECO:0000256" key="20">
    <source>
        <dbReference type="ARBA" id="ARBA00023211"/>
    </source>
</evidence>
<keyword evidence="6" id="KW-1003">Cell membrane</keyword>
<dbReference type="InterPro" id="IPR003661">
    <property type="entry name" value="HisK_dim/P_dom"/>
</dbReference>
<evidence type="ECO:0000256" key="16">
    <source>
        <dbReference type="ARBA" id="ARBA00022989"/>
    </source>
</evidence>
<evidence type="ECO:0000256" key="11">
    <source>
        <dbReference type="ARBA" id="ARBA00022777"/>
    </source>
</evidence>
<dbReference type="GO" id="GO:0005524">
    <property type="term" value="F:ATP binding"/>
    <property type="evidence" value="ECO:0007669"/>
    <property type="project" value="UniProtKB-KW"/>
</dbReference>
<proteinExistence type="predicted"/>
<evidence type="ECO:0000256" key="12">
    <source>
        <dbReference type="ARBA" id="ARBA00022801"/>
    </source>
</evidence>
<dbReference type="EC" id="2.7.13.3" evidence="5"/>
<evidence type="ECO:0000256" key="8">
    <source>
        <dbReference type="ARBA" id="ARBA00022679"/>
    </source>
</evidence>
<dbReference type="SMART" id="SM00387">
    <property type="entry name" value="HATPase_c"/>
    <property type="match status" value="1"/>
</dbReference>
<dbReference type="InterPro" id="IPR003660">
    <property type="entry name" value="HAMP_dom"/>
</dbReference>
<dbReference type="InterPro" id="IPR036890">
    <property type="entry name" value="HATPase_C_sf"/>
</dbReference>
<keyword evidence="18" id="KW-0346">Stress response</keyword>